<evidence type="ECO:0000256" key="2">
    <source>
        <dbReference type="SAM" id="SignalP"/>
    </source>
</evidence>
<organism evidence="4 5">
    <name type="scientific">Nocardia amikacinitolerans</name>
    <dbReference type="NCBI Taxonomy" id="756689"/>
    <lineage>
        <taxon>Bacteria</taxon>
        <taxon>Bacillati</taxon>
        <taxon>Actinomycetota</taxon>
        <taxon>Actinomycetes</taxon>
        <taxon>Mycobacteriales</taxon>
        <taxon>Nocardiaceae</taxon>
        <taxon>Nocardia</taxon>
    </lineage>
</organism>
<accession>A0A285L6R2</accession>
<dbReference type="InterPro" id="IPR058333">
    <property type="entry name" value="DUF8020"/>
</dbReference>
<keyword evidence="1" id="KW-0812">Transmembrane</keyword>
<name>A0A285L6R2_9NOCA</name>
<keyword evidence="1" id="KW-1133">Transmembrane helix</keyword>
<feature type="signal peptide" evidence="2">
    <location>
        <begin position="1"/>
        <end position="22"/>
    </location>
</feature>
<keyword evidence="2" id="KW-0732">Signal</keyword>
<keyword evidence="5" id="KW-1185">Reference proteome</keyword>
<protein>
    <recommendedName>
        <fullName evidence="3">DUF8020 domain-containing protein</fullName>
    </recommendedName>
</protein>
<sequence length="169" mass="16202">MIKKLIAAAVLTIAATTGIATATANGSPGGVVAGVDRGVEYTASVAPDRSGATLTLAAGTFEVAPDAVLVHAPDGTVIGSVPTTLHSATGQLVRVAPVIDASATQLTLTPVTAPAQPELGFIGDAGTTIAGIAIGCVIGALIGAIFFILPAIPGCIIGAVIGGIIGANA</sequence>
<dbReference type="Pfam" id="PF26059">
    <property type="entry name" value="DUF8020"/>
    <property type="match status" value="1"/>
</dbReference>
<feature type="chain" id="PRO_5012063486" description="DUF8020 domain-containing protein" evidence="2">
    <location>
        <begin position="23"/>
        <end position="169"/>
    </location>
</feature>
<reference evidence="4 5" key="1">
    <citation type="submission" date="2017-09" db="EMBL/GenBank/DDBJ databases">
        <authorList>
            <person name="Ehlers B."/>
            <person name="Leendertz F.H."/>
        </authorList>
    </citation>
    <scope>NUCLEOTIDE SEQUENCE [LARGE SCALE GENOMIC DNA]</scope>
    <source>
        <strain evidence="4 5">DSM 45537</strain>
    </source>
</reference>
<proteinExistence type="predicted"/>
<feature type="domain" description="DUF8020" evidence="3">
    <location>
        <begin position="38"/>
        <end position="112"/>
    </location>
</feature>
<dbReference type="AlphaFoldDB" id="A0A285L6R2"/>
<evidence type="ECO:0000313" key="4">
    <source>
        <dbReference type="EMBL" id="SNY79316.1"/>
    </source>
</evidence>
<gene>
    <name evidence="4" type="ORF">SAMN04244553_1571</name>
</gene>
<dbReference type="EMBL" id="OBEG01000001">
    <property type="protein sequence ID" value="SNY79316.1"/>
    <property type="molecule type" value="Genomic_DNA"/>
</dbReference>
<evidence type="ECO:0000313" key="5">
    <source>
        <dbReference type="Proteomes" id="UP000219565"/>
    </source>
</evidence>
<feature type="transmembrane region" description="Helical" evidence="1">
    <location>
        <begin position="129"/>
        <end position="149"/>
    </location>
</feature>
<evidence type="ECO:0000259" key="3">
    <source>
        <dbReference type="Pfam" id="PF26059"/>
    </source>
</evidence>
<dbReference type="Proteomes" id="UP000219565">
    <property type="component" value="Unassembled WGS sequence"/>
</dbReference>
<evidence type="ECO:0000256" key="1">
    <source>
        <dbReference type="SAM" id="Phobius"/>
    </source>
</evidence>
<keyword evidence="1" id="KW-0472">Membrane</keyword>